<accession>F4LU74</accession>
<dbReference type="FunFam" id="3.40.1180.10:FF:000001">
    <property type="entry name" value="(2E,6E)-farnesyl-diphosphate-specific ditrans,polycis-undecaprenyl-diphosphate synthase"/>
    <property type="match status" value="1"/>
</dbReference>
<dbReference type="GO" id="GO:0016094">
    <property type="term" value="P:polyprenol biosynthetic process"/>
    <property type="evidence" value="ECO:0007669"/>
    <property type="project" value="TreeGrafter"/>
</dbReference>
<dbReference type="GO" id="GO:0005829">
    <property type="term" value="C:cytosol"/>
    <property type="evidence" value="ECO:0007669"/>
    <property type="project" value="TreeGrafter"/>
</dbReference>
<dbReference type="NCBIfam" id="NF011405">
    <property type="entry name" value="PRK14830.1"/>
    <property type="match status" value="1"/>
</dbReference>
<keyword evidence="2" id="KW-0460">Magnesium</keyword>
<gene>
    <name evidence="3" type="primary">ispU</name>
    <name evidence="3" type="ordered locus">TEPIRE1_1369</name>
</gene>
<dbReference type="EC" id="2.5.1.-" evidence="2"/>
<dbReference type="Pfam" id="PF01255">
    <property type="entry name" value="Prenyltransf"/>
    <property type="match status" value="1"/>
</dbReference>
<dbReference type="STRING" id="1209989.TepRe1_1258"/>
<reference evidence="4" key="1">
    <citation type="journal article" date="2013" name="Genome Announc.">
        <title>First genome sequence of a syntrophic acetate-oxidizing bacterium, Tepidanaerobacter acetatoxydans strain Re1.</title>
        <authorList>
            <person name="Manzoor S."/>
            <person name="Bongcam-Rudloff E."/>
            <person name="Schnurer A."/>
            <person name="Muller B."/>
        </authorList>
    </citation>
    <scope>NUCLEOTIDE SEQUENCE [LARGE SCALE GENOMIC DNA]</scope>
    <source>
        <strain evidence="4">Re1</strain>
    </source>
</reference>
<dbReference type="AlphaFoldDB" id="F4LU74"/>
<feature type="binding site" evidence="2">
    <location>
        <begin position="28"/>
        <end position="31"/>
    </location>
    <ligand>
        <name>substrate</name>
    </ligand>
</feature>
<dbReference type="InterPro" id="IPR036424">
    <property type="entry name" value="UPP_synth-like_sf"/>
</dbReference>
<feature type="binding site" evidence="2">
    <location>
        <position position="76"/>
    </location>
    <ligand>
        <name>substrate</name>
    </ligand>
</feature>
<feature type="binding site" evidence="2">
    <location>
        <begin position="201"/>
        <end position="203"/>
    </location>
    <ligand>
        <name>substrate</name>
    </ligand>
</feature>
<feature type="binding site" evidence="2">
    <location>
        <position position="32"/>
    </location>
    <ligand>
        <name>substrate</name>
    </ligand>
</feature>
<keyword evidence="1 2" id="KW-0808">Transferase</keyword>
<name>F4LU74_TEPAE</name>
<protein>
    <recommendedName>
        <fullName evidence="2">Isoprenyl transferase</fullName>
        <ecNumber evidence="2">2.5.1.-</ecNumber>
    </recommendedName>
</protein>
<dbReference type="NCBIfam" id="TIGR00055">
    <property type="entry name" value="uppS"/>
    <property type="match status" value="1"/>
</dbReference>
<dbReference type="RefSeq" id="WP_013778327.1">
    <property type="nucleotide sequence ID" value="NC_015519.1"/>
</dbReference>
<feature type="binding site" evidence="2">
    <location>
        <position position="44"/>
    </location>
    <ligand>
        <name>substrate</name>
    </ligand>
</feature>
<feature type="binding site" evidence="2">
    <location>
        <position position="27"/>
    </location>
    <ligand>
        <name>Mg(2+)</name>
        <dbReference type="ChEBI" id="CHEBI:18420"/>
    </ligand>
</feature>
<dbReference type="CDD" id="cd00475">
    <property type="entry name" value="Cis_IPPS"/>
    <property type="match status" value="1"/>
</dbReference>
<comment type="subunit">
    <text evidence="2">Homodimer.</text>
</comment>
<feature type="active site" evidence="2">
    <location>
        <position position="27"/>
    </location>
</feature>
<keyword evidence="2" id="KW-0479">Metal-binding</keyword>
<dbReference type="GO" id="GO:0008834">
    <property type="term" value="F:ditrans,polycis-undecaprenyl-diphosphate synthase [(2E,6E)-farnesyl-diphosphate specific] activity"/>
    <property type="evidence" value="ECO:0007669"/>
    <property type="project" value="TreeGrafter"/>
</dbReference>
<feature type="binding site" evidence="2">
    <location>
        <position position="78"/>
    </location>
    <ligand>
        <name>substrate</name>
    </ligand>
</feature>
<dbReference type="eggNOG" id="COG0020">
    <property type="taxonomic scope" value="Bacteria"/>
</dbReference>
<feature type="binding site" evidence="2">
    <location>
        <position position="214"/>
    </location>
    <ligand>
        <name>Mg(2+)</name>
        <dbReference type="ChEBI" id="CHEBI:18420"/>
    </ligand>
</feature>
<keyword evidence="4" id="KW-1185">Reference proteome</keyword>
<feature type="binding site" evidence="2">
    <location>
        <position position="195"/>
    </location>
    <ligand>
        <name>substrate</name>
    </ligand>
</feature>
<dbReference type="HAMAP" id="MF_01139">
    <property type="entry name" value="ISPT"/>
    <property type="match status" value="1"/>
</dbReference>
<organism evidence="3 4">
    <name type="scientific">Tepidanaerobacter acetatoxydans (strain DSM 21804 / JCM 16047 / Re1)</name>
    <dbReference type="NCBI Taxonomy" id="1209989"/>
    <lineage>
        <taxon>Bacteria</taxon>
        <taxon>Bacillati</taxon>
        <taxon>Bacillota</taxon>
        <taxon>Clostridia</taxon>
        <taxon>Thermosediminibacterales</taxon>
        <taxon>Tepidanaerobacteraceae</taxon>
        <taxon>Tepidanaerobacter</taxon>
    </lineage>
</organism>
<dbReference type="KEGG" id="tep:TepRe1_1258"/>
<evidence type="ECO:0000256" key="1">
    <source>
        <dbReference type="ARBA" id="ARBA00022679"/>
    </source>
</evidence>
<feature type="binding site" evidence="2">
    <location>
        <begin position="72"/>
        <end position="74"/>
    </location>
    <ligand>
        <name>substrate</name>
    </ligand>
</feature>
<dbReference type="PANTHER" id="PTHR10291">
    <property type="entry name" value="DEHYDRODOLICHYL DIPHOSPHATE SYNTHASE FAMILY MEMBER"/>
    <property type="match status" value="1"/>
</dbReference>
<dbReference type="SUPFAM" id="SSF64005">
    <property type="entry name" value="Undecaprenyl diphosphate synthase"/>
    <property type="match status" value="1"/>
</dbReference>
<evidence type="ECO:0000256" key="2">
    <source>
        <dbReference type="HAMAP-Rule" id="MF_01139"/>
    </source>
</evidence>
<accession>L0S2J5</accession>
<comment type="similarity">
    <text evidence="2">Belongs to the UPP synthase family.</text>
</comment>
<dbReference type="GO" id="GO:0000287">
    <property type="term" value="F:magnesium ion binding"/>
    <property type="evidence" value="ECO:0007669"/>
    <property type="project" value="UniProtKB-UniRule"/>
</dbReference>
<feature type="active site" description="Proton acceptor" evidence="2">
    <location>
        <position position="75"/>
    </location>
</feature>
<proteinExistence type="inferred from homology"/>
<evidence type="ECO:0000313" key="4">
    <source>
        <dbReference type="Proteomes" id="UP000010802"/>
    </source>
</evidence>
<dbReference type="PATRIC" id="fig|1209989.3.peg.1530"/>
<sequence>MSMNDSKPMLEKLKMHNMPKHIAIIMDGNGRWAESKSLPRIAGHWAGAETLKNIVSTCSKLKIQILTVFAFSSENWKRPAEEVNSLMNLLLYYLKKEVEELHRNNIRIIVTGDWEELPDKVAKQIKKSIIITQNNSGLVLNIALNYGARKEILLACKNICSDVLKGDLIIDKIDEERFNKYLYTHDLPDPDLLIRPSGELRISNFLLWQIAYTELWFTEIFWPEFKPEDLLKAIYDYQARERRFGGLKKQSR</sequence>
<evidence type="ECO:0000313" key="3">
    <source>
        <dbReference type="EMBL" id="CCP26103.1"/>
    </source>
</evidence>
<dbReference type="Gene3D" id="3.40.1180.10">
    <property type="entry name" value="Decaprenyl diphosphate synthase-like"/>
    <property type="match status" value="1"/>
</dbReference>
<dbReference type="PANTHER" id="PTHR10291:SF0">
    <property type="entry name" value="DEHYDRODOLICHYL DIPHOSPHATE SYNTHASE 2"/>
    <property type="match status" value="1"/>
</dbReference>
<dbReference type="InterPro" id="IPR001441">
    <property type="entry name" value="UPP_synth-like"/>
</dbReference>
<dbReference type="OrthoDB" id="4191603at2"/>
<dbReference type="EMBL" id="HF563609">
    <property type="protein sequence ID" value="CCP26103.1"/>
    <property type="molecule type" value="Genomic_DNA"/>
</dbReference>
<dbReference type="HOGENOM" id="CLU_038505_1_1_9"/>
<dbReference type="KEGG" id="tae:TepiRe1_1369"/>
<comment type="cofactor">
    <cofactor evidence="2">
        <name>Mg(2+)</name>
        <dbReference type="ChEBI" id="CHEBI:18420"/>
    </cofactor>
    <text evidence="2">Binds 2 magnesium ions per subunit.</text>
</comment>
<dbReference type="Proteomes" id="UP000010802">
    <property type="component" value="Chromosome"/>
</dbReference>
<dbReference type="InterPro" id="IPR018520">
    <property type="entry name" value="UPP_synth-like_CS"/>
</dbReference>
<comment type="function">
    <text evidence="2">Catalyzes the condensation of isopentenyl diphosphate (IPP) with allylic pyrophosphates generating different type of terpenoids.</text>
</comment>
<feature type="binding site" evidence="2">
    <location>
        <position position="40"/>
    </location>
    <ligand>
        <name>substrate</name>
    </ligand>
</feature>
<dbReference type="PROSITE" id="PS01066">
    <property type="entry name" value="UPP_SYNTHASE"/>
    <property type="match status" value="1"/>
</dbReference>